<evidence type="ECO:0000256" key="2">
    <source>
        <dbReference type="ARBA" id="ARBA00022692"/>
    </source>
</evidence>
<feature type="domain" description="DUF202" evidence="6">
    <location>
        <begin position="12"/>
        <end position="69"/>
    </location>
</feature>
<keyword evidence="4 5" id="KW-0472">Membrane</keyword>
<dbReference type="GO" id="GO:0012505">
    <property type="term" value="C:endomembrane system"/>
    <property type="evidence" value="ECO:0007669"/>
    <property type="project" value="UniProtKB-SubCell"/>
</dbReference>
<comment type="subcellular location">
    <subcellularLocation>
        <location evidence="1">Endomembrane system</location>
        <topology evidence="1">Multi-pass membrane protein</topology>
    </subcellularLocation>
</comment>
<keyword evidence="3 5" id="KW-1133">Transmembrane helix</keyword>
<dbReference type="Proteomes" id="UP000294555">
    <property type="component" value="Unassembled WGS sequence"/>
</dbReference>
<dbReference type="InterPro" id="IPR003807">
    <property type="entry name" value="DUF202"/>
</dbReference>
<feature type="transmembrane region" description="Helical" evidence="5">
    <location>
        <begin position="49"/>
        <end position="67"/>
    </location>
</feature>
<evidence type="ECO:0000256" key="1">
    <source>
        <dbReference type="ARBA" id="ARBA00004127"/>
    </source>
</evidence>
<dbReference type="RefSeq" id="WP_132922041.1">
    <property type="nucleotide sequence ID" value="NZ_SJOI01000001.1"/>
</dbReference>
<organism evidence="7 8">
    <name type="scientific">Sodalis ligni</name>
    <dbReference type="NCBI Taxonomy" id="2697027"/>
    <lineage>
        <taxon>Bacteria</taxon>
        <taxon>Pseudomonadati</taxon>
        <taxon>Pseudomonadota</taxon>
        <taxon>Gammaproteobacteria</taxon>
        <taxon>Enterobacterales</taxon>
        <taxon>Bruguierivoracaceae</taxon>
        <taxon>Sodalis</taxon>
    </lineage>
</organism>
<dbReference type="OrthoDB" id="3701077at2"/>
<evidence type="ECO:0000256" key="4">
    <source>
        <dbReference type="ARBA" id="ARBA00023136"/>
    </source>
</evidence>
<dbReference type="EMBL" id="SJOI01000001">
    <property type="protein sequence ID" value="TCL03146.1"/>
    <property type="molecule type" value="Genomic_DNA"/>
</dbReference>
<evidence type="ECO:0000313" key="8">
    <source>
        <dbReference type="Proteomes" id="UP000294555"/>
    </source>
</evidence>
<gene>
    <name evidence="7" type="ORF">EZJ58_1194</name>
</gene>
<keyword evidence="8" id="KW-1185">Reference proteome</keyword>
<protein>
    <submittedName>
        <fullName evidence="7">Uncharacterized protein DUF202</fullName>
    </submittedName>
</protein>
<dbReference type="AlphaFoldDB" id="A0A4R1NER9"/>
<dbReference type="Pfam" id="PF02656">
    <property type="entry name" value="DUF202"/>
    <property type="match status" value="1"/>
</dbReference>
<sequence length="116" mass="12795">MDKPLSQKFLRDPGLQPERTYLSWERTLFVIALDSAFFVRSGLVKNSPLILGAGLILIVFTVAMAIVRRRTGKYNNIGLKVKSNQILNILSIAVIMAAGLLIADLLCSLGILLRVK</sequence>
<feature type="transmembrane region" description="Helical" evidence="5">
    <location>
        <begin position="87"/>
        <end position="113"/>
    </location>
</feature>
<name>A0A4R1NER9_9GAMM</name>
<comment type="caution">
    <text evidence="7">The sequence shown here is derived from an EMBL/GenBank/DDBJ whole genome shotgun (WGS) entry which is preliminary data.</text>
</comment>
<proteinExistence type="predicted"/>
<evidence type="ECO:0000313" key="7">
    <source>
        <dbReference type="EMBL" id="TCL03146.1"/>
    </source>
</evidence>
<reference evidence="7 8" key="1">
    <citation type="submission" date="2019-02" db="EMBL/GenBank/DDBJ databases">
        <title>Investigation of anaerobic lignin degradation for improved lignocellulosic biofuels.</title>
        <authorList>
            <person name="Deangelis K."/>
        </authorList>
    </citation>
    <scope>NUCLEOTIDE SEQUENCE [LARGE SCALE GENOMIC DNA]</scope>
    <source>
        <strain evidence="7 8">159R</strain>
    </source>
</reference>
<accession>A0A4R1NER9</accession>
<keyword evidence="2 5" id="KW-0812">Transmembrane</keyword>
<evidence type="ECO:0000259" key="6">
    <source>
        <dbReference type="Pfam" id="PF02656"/>
    </source>
</evidence>
<evidence type="ECO:0000256" key="3">
    <source>
        <dbReference type="ARBA" id="ARBA00022989"/>
    </source>
</evidence>
<evidence type="ECO:0000256" key="5">
    <source>
        <dbReference type="SAM" id="Phobius"/>
    </source>
</evidence>